<dbReference type="STRING" id="1088818.A0A2H9ZUS9"/>
<dbReference type="Proteomes" id="UP000236161">
    <property type="component" value="Unassembled WGS sequence"/>
</dbReference>
<reference evidence="3 4" key="1">
    <citation type="journal article" date="2017" name="Nature">
        <title>The Apostasia genome and the evolution of orchids.</title>
        <authorList>
            <person name="Zhang G.Q."/>
            <person name="Liu K.W."/>
            <person name="Li Z."/>
            <person name="Lohaus R."/>
            <person name="Hsiao Y.Y."/>
            <person name="Niu S.C."/>
            <person name="Wang J.Y."/>
            <person name="Lin Y.C."/>
            <person name="Xu Q."/>
            <person name="Chen L.J."/>
            <person name="Yoshida K."/>
            <person name="Fujiwara S."/>
            <person name="Wang Z.W."/>
            <person name="Zhang Y.Q."/>
            <person name="Mitsuda N."/>
            <person name="Wang M."/>
            <person name="Liu G.H."/>
            <person name="Pecoraro L."/>
            <person name="Huang H.X."/>
            <person name="Xiao X.J."/>
            <person name="Lin M."/>
            <person name="Wu X.Y."/>
            <person name="Wu W.L."/>
            <person name="Chen Y.Y."/>
            <person name="Chang S.B."/>
            <person name="Sakamoto S."/>
            <person name="Ohme-Takagi M."/>
            <person name="Yagi M."/>
            <person name="Zeng S.J."/>
            <person name="Shen C.Y."/>
            <person name="Yeh C.M."/>
            <person name="Luo Y.B."/>
            <person name="Tsai W.C."/>
            <person name="Van de Peer Y."/>
            <person name="Liu Z.J."/>
        </authorList>
    </citation>
    <scope>NUCLEOTIDE SEQUENCE [LARGE SCALE GENOMIC DNA]</scope>
    <source>
        <strain evidence="4">cv. Shenzhen</strain>
        <tissue evidence="3">Stem</tissue>
    </source>
</reference>
<keyword evidence="1" id="KW-0812">Transmembrane</keyword>
<dbReference type="EMBL" id="KZ453612">
    <property type="protein sequence ID" value="PKA47038.1"/>
    <property type="molecule type" value="Genomic_DNA"/>
</dbReference>
<feature type="signal peptide" evidence="2">
    <location>
        <begin position="1"/>
        <end position="24"/>
    </location>
</feature>
<evidence type="ECO:0000256" key="2">
    <source>
        <dbReference type="SAM" id="SignalP"/>
    </source>
</evidence>
<sequence length="133" mass="14657">MDRRAPALTLTLFFIGLAFSLSSAILSPLPTPGPTPIHPHHKQIMPKPHLHSPPPPLLEKLNLGKKLGLLFAAIAVALQVVFAAFLIYKRWQLSKLGRSGHFVAYVMANKNTSNIFGSILRKVLFSILLENQS</sequence>
<proteinExistence type="predicted"/>
<name>A0A2H9ZUS9_9ASPA</name>
<evidence type="ECO:0000313" key="3">
    <source>
        <dbReference type="EMBL" id="PKA47038.1"/>
    </source>
</evidence>
<organism evidence="3 4">
    <name type="scientific">Apostasia shenzhenica</name>
    <dbReference type="NCBI Taxonomy" id="1088818"/>
    <lineage>
        <taxon>Eukaryota</taxon>
        <taxon>Viridiplantae</taxon>
        <taxon>Streptophyta</taxon>
        <taxon>Embryophyta</taxon>
        <taxon>Tracheophyta</taxon>
        <taxon>Spermatophyta</taxon>
        <taxon>Magnoliopsida</taxon>
        <taxon>Liliopsida</taxon>
        <taxon>Asparagales</taxon>
        <taxon>Orchidaceae</taxon>
        <taxon>Apostasioideae</taxon>
        <taxon>Apostasia</taxon>
    </lineage>
</organism>
<keyword evidence="4" id="KW-1185">Reference proteome</keyword>
<feature type="chain" id="PRO_5014127797" evidence="2">
    <location>
        <begin position="25"/>
        <end position="133"/>
    </location>
</feature>
<protein>
    <submittedName>
        <fullName evidence="3">Uncharacterized protein</fullName>
    </submittedName>
</protein>
<keyword evidence="1" id="KW-1133">Transmembrane helix</keyword>
<keyword evidence="1" id="KW-0472">Membrane</keyword>
<evidence type="ECO:0000313" key="4">
    <source>
        <dbReference type="Proteomes" id="UP000236161"/>
    </source>
</evidence>
<feature type="transmembrane region" description="Helical" evidence="1">
    <location>
        <begin position="67"/>
        <end position="88"/>
    </location>
</feature>
<keyword evidence="2" id="KW-0732">Signal</keyword>
<evidence type="ECO:0000256" key="1">
    <source>
        <dbReference type="SAM" id="Phobius"/>
    </source>
</evidence>
<gene>
    <name evidence="3" type="ORF">AXF42_Ash011712</name>
</gene>
<dbReference type="AlphaFoldDB" id="A0A2H9ZUS9"/>
<accession>A0A2H9ZUS9</accession>